<proteinExistence type="predicted"/>
<dbReference type="EMBL" id="JBHTEK010000001">
    <property type="protein sequence ID" value="MFC7667872.1"/>
    <property type="molecule type" value="Genomic_DNA"/>
</dbReference>
<comment type="caution">
    <text evidence="2">The sequence shown here is derived from an EMBL/GenBank/DDBJ whole genome shotgun (WGS) entry which is preliminary data.</text>
</comment>
<evidence type="ECO:0000313" key="3">
    <source>
        <dbReference type="Proteomes" id="UP001596513"/>
    </source>
</evidence>
<dbReference type="RefSeq" id="WP_380202747.1">
    <property type="nucleotide sequence ID" value="NZ_JBHTEK010000001.1"/>
</dbReference>
<dbReference type="Proteomes" id="UP001596513">
    <property type="component" value="Unassembled WGS sequence"/>
</dbReference>
<evidence type="ECO:0000259" key="1">
    <source>
        <dbReference type="Pfam" id="PF13568"/>
    </source>
</evidence>
<protein>
    <submittedName>
        <fullName evidence="2">Outer membrane beta-barrel protein</fullName>
    </submittedName>
</protein>
<feature type="domain" description="Outer membrane protein beta-barrel" evidence="1">
    <location>
        <begin position="53"/>
        <end position="189"/>
    </location>
</feature>
<name>A0ABW2U4Q1_9BACT</name>
<dbReference type="InterPro" id="IPR025665">
    <property type="entry name" value="Beta-barrel_OMP_2"/>
</dbReference>
<evidence type="ECO:0000313" key="2">
    <source>
        <dbReference type="EMBL" id="MFC7667872.1"/>
    </source>
</evidence>
<dbReference type="Pfam" id="PF13568">
    <property type="entry name" value="OMP_b-brl_2"/>
    <property type="match status" value="1"/>
</dbReference>
<accession>A0ABW2U4Q1</accession>
<gene>
    <name evidence="2" type="ORF">ACFQT0_11085</name>
</gene>
<organism evidence="2 3">
    <name type="scientific">Hymenobacter humi</name>
    <dbReference type="NCBI Taxonomy" id="1411620"/>
    <lineage>
        <taxon>Bacteria</taxon>
        <taxon>Pseudomonadati</taxon>
        <taxon>Bacteroidota</taxon>
        <taxon>Cytophagia</taxon>
        <taxon>Cytophagales</taxon>
        <taxon>Hymenobacteraceae</taxon>
        <taxon>Hymenobacter</taxon>
    </lineage>
</organism>
<keyword evidence="3" id="KW-1185">Reference proteome</keyword>
<sequence>MSLGLSAGSAILFTPMSPTHLDLGGVSQVRTNAKAGWLTGTGKEAYSINLFSRLARGKWFLQPEAGYQSLLSSPIAYEDDYPNGFGGIITAGREDFHNFRSDQLGLGTLAGCYLGAGEHFYVLAGPSVGFRVGGSDYGTSRTELGNEIRASLNRAPATTRFFVQGGLGYWGVARHLDFELRYLHGLTPLVRSVTFRDQKYALKAQAHMLLLTMAFTYDFRRKVTAATP</sequence>
<reference evidence="3" key="1">
    <citation type="journal article" date="2019" name="Int. J. Syst. Evol. Microbiol.">
        <title>The Global Catalogue of Microorganisms (GCM) 10K type strain sequencing project: providing services to taxonomists for standard genome sequencing and annotation.</title>
        <authorList>
            <consortium name="The Broad Institute Genomics Platform"/>
            <consortium name="The Broad Institute Genome Sequencing Center for Infectious Disease"/>
            <person name="Wu L."/>
            <person name="Ma J."/>
        </authorList>
    </citation>
    <scope>NUCLEOTIDE SEQUENCE [LARGE SCALE GENOMIC DNA]</scope>
    <source>
        <strain evidence="3">JCM 19635</strain>
    </source>
</reference>